<dbReference type="SUPFAM" id="SSF103473">
    <property type="entry name" value="MFS general substrate transporter"/>
    <property type="match status" value="1"/>
</dbReference>
<dbReference type="InterPro" id="IPR011701">
    <property type="entry name" value="MFS"/>
</dbReference>
<feature type="transmembrane region" description="Helical" evidence="7">
    <location>
        <begin position="236"/>
        <end position="258"/>
    </location>
</feature>
<feature type="transmembrane region" description="Helical" evidence="7">
    <location>
        <begin position="209"/>
        <end position="230"/>
    </location>
</feature>
<dbReference type="EMBL" id="JALIEA010000007">
    <property type="protein sequence ID" value="MCJ7857330.1"/>
    <property type="molecule type" value="Genomic_DNA"/>
</dbReference>
<feature type="transmembrane region" description="Helical" evidence="7">
    <location>
        <begin position="29"/>
        <end position="49"/>
    </location>
</feature>
<dbReference type="RefSeq" id="WP_244803082.1">
    <property type="nucleotide sequence ID" value="NZ_JALIEA010000007.1"/>
</dbReference>
<accession>A0A9X1WES5</accession>
<sequence length="465" mass="46396">MTNPDTGVQATPPTPSTQTTQTLRPRTTAVLLLAAVLPLIDSSLVNVLLPAIGHDLGAPESSAQLGVSGYMLAATAGIVVSTTCMRRYGARNVWIGSVLGFGLASALVGASATLPVFVAARALQGAACGFIMPAVQQIAADVVGREGMRAALATIGLPAVLAPAFGPLLGGVLVDAVGWRVLFLVNVPVAVISLLLARGVLPPGTGTRAPLGLGQALPGVLGMVGVLWAVSSLGTGSTGMILLTVVTAVGLLVVFCLADLRSAAPVLDVSLYRGRAFTTVMLLSLIVGAVFYGTLLSTSLHVQAGLGRPAWVAGVLLGVQGLGAWAARSLVKGPLASADAFPVIGAGLLMTAVGTLGVQAVTSWGTGAVTVATVSCLVRGLGIGACTLLTLSAAYDVVEDAQAPAVGAHTRLMLQIGGAFGTAIVGVWAGSALGLGLLVGTVALVGAAAAAGLWRLRCRTIDRYG</sequence>
<gene>
    <name evidence="9" type="ORF">MUN33_01165</name>
</gene>
<dbReference type="PANTHER" id="PTHR42718:SF9">
    <property type="entry name" value="MAJOR FACILITATOR SUPERFAMILY MULTIDRUG TRANSPORTER MFSC"/>
    <property type="match status" value="1"/>
</dbReference>
<name>A0A9X1WES5_9CORY</name>
<proteinExistence type="predicted"/>
<evidence type="ECO:0000259" key="8">
    <source>
        <dbReference type="PROSITE" id="PS50850"/>
    </source>
</evidence>
<evidence type="ECO:0000313" key="9">
    <source>
        <dbReference type="EMBL" id="MCJ7857330.1"/>
    </source>
</evidence>
<feature type="transmembrane region" description="Helical" evidence="7">
    <location>
        <begin position="147"/>
        <end position="165"/>
    </location>
</feature>
<evidence type="ECO:0000256" key="1">
    <source>
        <dbReference type="ARBA" id="ARBA00004651"/>
    </source>
</evidence>
<evidence type="ECO:0000256" key="2">
    <source>
        <dbReference type="ARBA" id="ARBA00022448"/>
    </source>
</evidence>
<dbReference type="InterPro" id="IPR020846">
    <property type="entry name" value="MFS_dom"/>
</dbReference>
<reference evidence="9" key="1">
    <citation type="submission" date="2022-04" db="EMBL/GenBank/DDBJ databases">
        <title>Corynebacterium kalidii LD5P10.</title>
        <authorList>
            <person name="Sun J.Q."/>
        </authorList>
    </citation>
    <scope>NUCLEOTIDE SEQUENCE</scope>
    <source>
        <strain evidence="9">LD5P10</strain>
    </source>
</reference>
<keyword evidence="3 7" id="KW-0812">Transmembrane</keyword>
<keyword evidence="10" id="KW-1185">Reference proteome</keyword>
<evidence type="ECO:0000256" key="4">
    <source>
        <dbReference type="ARBA" id="ARBA00022989"/>
    </source>
</evidence>
<dbReference type="Gene3D" id="1.20.1720.10">
    <property type="entry name" value="Multidrug resistance protein D"/>
    <property type="match status" value="1"/>
</dbReference>
<keyword evidence="2" id="KW-0813">Transport</keyword>
<comment type="subcellular location">
    <subcellularLocation>
        <location evidence="1">Cell membrane</location>
        <topology evidence="1">Multi-pass membrane protein</topology>
    </subcellularLocation>
</comment>
<dbReference type="InterPro" id="IPR036259">
    <property type="entry name" value="MFS_trans_sf"/>
</dbReference>
<feature type="transmembrane region" description="Helical" evidence="7">
    <location>
        <begin position="279"/>
        <end position="298"/>
    </location>
</feature>
<feature type="region of interest" description="Disordered" evidence="6">
    <location>
        <begin position="1"/>
        <end position="22"/>
    </location>
</feature>
<evidence type="ECO:0000256" key="6">
    <source>
        <dbReference type="SAM" id="MobiDB-lite"/>
    </source>
</evidence>
<evidence type="ECO:0000256" key="7">
    <source>
        <dbReference type="SAM" id="Phobius"/>
    </source>
</evidence>
<feature type="transmembrane region" description="Helical" evidence="7">
    <location>
        <begin position="435"/>
        <end position="454"/>
    </location>
</feature>
<feature type="transmembrane region" description="Helical" evidence="7">
    <location>
        <begin position="310"/>
        <end position="328"/>
    </location>
</feature>
<dbReference type="Pfam" id="PF07690">
    <property type="entry name" value="MFS_1"/>
    <property type="match status" value="1"/>
</dbReference>
<dbReference type="AlphaFoldDB" id="A0A9X1WES5"/>
<organism evidence="9 10">
    <name type="scientific">Corynebacterium kalidii</name>
    <dbReference type="NCBI Taxonomy" id="2931982"/>
    <lineage>
        <taxon>Bacteria</taxon>
        <taxon>Bacillati</taxon>
        <taxon>Actinomycetota</taxon>
        <taxon>Actinomycetes</taxon>
        <taxon>Mycobacteriales</taxon>
        <taxon>Corynebacteriaceae</taxon>
        <taxon>Corynebacterium</taxon>
    </lineage>
</organism>
<keyword evidence="5 7" id="KW-0472">Membrane</keyword>
<feature type="transmembrane region" description="Helical" evidence="7">
    <location>
        <begin position="177"/>
        <end position="197"/>
    </location>
</feature>
<keyword evidence="4 7" id="KW-1133">Transmembrane helix</keyword>
<dbReference type="PROSITE" id="PS50850">
    <property type="entry name" value="MFS"/>
    <property type="match status" value="1"/>
</dbReference>
<evidence type="ECO:0000256" key="5">
    <source>
        <dbReference type="ARBA" id="ARBA00023136"/>
    </source>
</evidence>
<feature type="transmembrane region" description="Helical" evidence="7">
    <location>
        <begin position="92"/>
        <end position="110"/>
    </location>
</feature>
<protein>
    <submittedName>
        <fullName evidence="9">MFS transporter</fullName>
    </submittedName>
</protein>
<dbReference type="GO" id="GO:0022857">
    <property type="term" value="F:transmembrane transporter activity"/>
    <property type="evidence" value="ECO:0007669"/>
    <property type="project" value="InterPro"/>
</dbReference>
<evidence type="ECO:0000256" key="3">
    <source>
        <dbReference type="ARBA" id="ARBA00022692"/>
    </source>
</evidence>
<evidence type="ECO:0000313" key="10">
    <source>
        <dbReference type="Proteomes" id="UP001139207"/>
    </source>
</evidence>
<comment type="caution">
    <text evidence="9">The sequence shown here is derived from an EMBL/GenBank/DDBJ whole genome shotgun (WGS) entry which is preliminary data.</text>
</comment>
<feature type="transmembrane region" description="Helical" evidence="7">
    <location>
        <begin position="61"/>
        <end position="80"/>
    </location>
</feature>
<dbReference type="PANTHER" id="PTHR42718">
    <property type="entry name" value="MAJOR FACILITATOR SUPERFAMILY MULTIDRUG TRANSPORTER MFSC"/>
    <property type="match status" value="1"/>
</dbReference>
<feature type="domain" description="Major facilitator superfamily (MFS) profile" evidence="8">
    <location>
        <begin position="27"/>
        <end position="458"/>
    </location>
</feature>
<feature type="transmembrane region" description="Helical" evidence="7">
    <location>
        <begin position="367"/>
        <end position="391"/>
    </location>
</feature>
<feature type="transmembrane region" description="Helical" evidence="7">
    <location>
        <begin position="340"/>
        <end position="361"/>
    </location>
</feature>
<dbReference type="Proteomes" id="UP001139207">
    <property type="component" value="Unassembled WGS sequence"/>
</dbReference>
<dbReference type="GO" id="GO:0005886">
    <property type="term" value="C:plasma membrane"/>
    <property type="evidence" value="ECO:0007669"/>
    <property type="project" value="UniProtKB-SubCell"/>
</dbReference>